<name>A0A8X6UMR7_NEPPI</name>
<gene>
    <name evidence="1" type="ORF">NPIL_107861</name>
</gene>
<reference evidence="1" key="1">
    <citation type="submission" date="2020-08" db="EMBL/GenBank/DDBJ databases">
        <title>Multicomponent nature underlies the extraordinary mechanical properties of spider dragline silk.</title>
        <authorList>
            <person name="Kono N."/>
            <person name="Nakamura H."/>
            <person name="Mori M."/>
            <person name="Yoshida Y."/>
            <person name="Ohtoshi R."/>
            <person name="Malay A.D."/>
            <person name="Moran D.A.P."/>
            <person name="Tomita M."/>
            <person name="Numata K."/>
            <person name="Arakawa K."/>
        </authorList>
    </citation>
    <scope>NUCLEOTIDE SEQUENCE</scope>
</reference>
<sequence length="105" mass="11618">MGEKKSLSFYGIDIRAELNLNPFFSTLSTVSYSVKQSVISVSIYYPLALVLSSQKRSSPFSGQQMLRKKGFCKLWIILGPFSSTKVMASGSRGDSTNFFCALQIV</sequence>
<evidence type="ECO:0000313" key="2">
    <source>
        <dbReference type="Proteomes" id="UP000887013"/>
    </source>
</evidence>
<protein>
    <submittedName>
        <fullName evidence="1">Uncharacterized protein</fullName>
    </submittedName>
</protein>
<dbReference type="Proteomes" id="UP000887013">
    <property type="component" value="Unassembled WGS sequence"/>
</dbReference>
<accession>A0A8X6UMR7</accession>
<evidence type="ECO:0000313" key="1">
    <source>
        <dbReference type="EMBL" id="GFU38418.1"/>
    </source>
</evidence>
<keyword evidence="2" id="KW-1185">Reference proteome</keyword>
<dbReference type="AlphaFoldDB" id="A0A8X6UMR7"/>
<comment type="caution">
    <text evidence="1">The sequence shown here is derived from an EMBL/GenBank/DDBJ whole genome shotgun (WGS) entry which is preliminary data.</text>
</comment>
<organism evidence="1 2">
    <name type="scientific">Nephila pilipes</name>
    <name type="common">Giant wood spider</name>
    <name type="synonym">Nephila maculata</name>
    <dbReference type="NCBI Taxonomy" id="299642"/>
    <lineage>
        <taxon>Eukaryota</taxon>
        <taxon>Metazoa</taxon>
        <taxon>Ecdysozoa</taxon>
        <taxon>Arthropoda</taxon>
        <taxon>Chelicerata</taxon>
        <taxon>Arachnida</taxon>
        <taxon>Araneae</taxon>
        <taxon>Araneomorphae</taxon>
        <taxon>Entelegynae</taxon>
        <taxon>Araneoidea</taxon>
        <taxon>Nephilidae</taxon>
        <taxon>Nephila</taxon>
    </lineage>
</organism>
<dbReference type="EMBL" id="BMAW01084364">
    <property type="protein sequence ID" value="GFU38418.1"/>
    <property type="molecule type" value="Genomic_DNA"/>
</dbReference>
<proteinExistence type="predicted"/>